<evidence type="ECO:0000313" key="3">
    <source>
        <dbReference type="Proteomes" id="UP000037510"/>
    </source>
</evidence>
<feature type="domain" description="TIL" evidence="1">
    <location>
        <begin position="11"/>
        <end position="70"/>
    </location>
</feature>
<keyword evidence="3" id="KW-1185">Reference proteome</keyword>
<proteinExistence type="predicted"/>
<dbReference type="Gene3D" id="2.10.25.10">
    <property type="entry name" value="Laminin"/>
    <property type="match status" value="1"/>
</dbReference>
<name>A0A0L7LVV9_OPEBR</name>
<dbReference type="InterPro" id="IPR036084">
    <property type="entry name" value="Ser_inhib-like_sf"/>
</dbReference>
<protein>
    <submittedName>
        <fullName evidence="2">Serine protease inhibitor</fullName>
    </submittedName>
</protein>
<sequence>MKRLVLNQVPCPAGERYEKCATVICYKTCSHLKNPPPCPSVTPDCFDPACVCDEESLRNDEGICVPIKQCHNGEYSLVRKLPPYDK</sequence>
<accession>A0A0L7LVV9</accession>
<dbReference type="InterPro" id="IPR002919">
    <property type="entry name" value="TIL_dom"/>
</dbReference>
<evidence type="ECO:0000313" key="2">
    <source>
        <dbReference type="EMBL" id="KOB79514.1"/>
    </source>
</evidence>
<dbReference type="SUPFAM" id="SSF57567">
    <property type="entry name" value="Serine protease inhibitors"/>
    <property type="match status" value="1"/>
</dbReference>
<dbReference type="CDD" id="cd19941">
    <property type="entry name" value="TIL"/>
    <property type="match status" value="1"/>
</dbReference>
<dbReference type="EMBL" id="JTDY01000004">
    <property type="protein sequence ID" value="KOB79514.1"/>
    <property type="molecule type" value="Genomic_DNA"/>
</dbReference>
<dbReference type="Pfam" id="PF01826">
    <property type="entry name" value="TIL"/>
    <property type="match status" value="1"/>
</dbReference>
<organism evidence="2 3">
    <name type="scientific">Operophtera brumata</name>
    <name type="common">Winter moth</name>
    <name type="synonym">Phalaena brumata</name>
    <dbReference type="NCBI Taxonomy" id="104452"/>
    <lineage>
        <taxon>Eukaryota</taxon>
        <taxon>Metazoa</taxon>
        <taxon>Ecdysozoa</taxon>
        <taxon>Arthropoda</taxon>
        <taxon>Hexapoda</taxon>
        <taxon>Insecta</taxon>
        <taxon>Pterygota</taxon>
        <taxon>Neoptera</taxon>
        <taxon>Endopterygota</taxon>
        <taxon>Lepidoptera</taxon>
        <taxon>Glossata</taxon>
        <taxon>Ditrysia</taxon>
        <taxon>Geometroidea</taxon>
        <taxon>Geometridae</taxon>
        <taxon>Larentiinae</taxon>
        <taxon>Operophtera</taxon>
    </lineage>
</organism>
<evidence type="ECO:0000259" key="1">
    <source>
        <dbReference type="Pfam" id="PF01826"/>
    </source>
</evidence>
<reference evidence="2 3" key="1">
    <citation type="journal article" date="2015" name="Genome Biol. Evol.">
        <title>The genome of winter moth (Operophtera brumata) provides a genomic perspective on sexual dimorphism and phenology.</title>
        <authorList>
            <person name="Derks M.F."/>
            <person name="Smit S."/>
            <person name="Salis L."/>
            <person name="Schijlen E."/>
            <person name="Bossers A."/>
            <person name="Mateman C."/>
            <person name="Pijl A.S."/>
            <person name="de Ridder D."/>
            <person name="Groenen M.A."/>
            <person name="Visser M.E."/>
            <person name="Megens H.J."/>
        </authorList>
    </citation>
    <scope>NUCLEOTIDE SEQUENCE [LARGE SCALE GENOMIC DNA]</scope>
    <source>
        <strain evidence="2">WM2013NL</strain>
        <tissue evidence="2">Head and thorax</tissue>
    </source>
</reference>
<gene>
    <name evidence="2" type="ORF">OBRU01_00113</name>
</gene>
<dbReference type="AlphaFoldDB" id="A0A0L7LVV9"/>
<dbReference type="Proteomes" id="UP000037510">
    <property type="component" value="Unassembled WGS sequence"/>
</dbReference>
<comment type="caution">
    <text evidence="2">The sequence shown here is derived from an EMBL/GenBank/DDBJ whole genome shotgun (WGS) entry which is preliminary data.</text>
</comment>